<dbReference type="Proteomes" id="UP001596222">
    <property type="component" value="Unassembled WGS sequence"/>
</dbReference>
<dbReference type="PROSITE" id="PS51664">
    <property type="entry name" value="YCAO"/>
    <property type="match status" value="1"/>
</dbReference>
<dbReference type="PANTHER" id="PTHR37809">
    <property type="entry name" value="RIBOSOMAL PROTEIN S12 METHYLTHIOTRANSFERASE ACCESSORY FACTOR YCAO"/>
    <property type="match status" value="1"/>
</dbReference>
<dbReference type="Gene3D" id="3.30.1330.230">
    <property type="match status" value="1"/>
</dbReference>
<gene>
    <name evidence="3" type="ORF">ACFPP6_09295</name>
</gene>
<dbReference type="Gene3D" id="3.30.160.660">
    <property type="match status" value="1"/>
</dbReference>
<dbReference type="InterPro" id="IPR022291">
    <property type="entry name" value="Bacteriocin_synth_cyclodeHase"/>
</dbReference>
<protein>
    <submittedName>
        <fullName evidence="3">TOMM leader peptide-binding protein</fullName>
    </submittedName>
</protein>
<evidence type="ECO:0000313" key="4">
    <source>
        <dbReference type="Proteomes" id="UP001596222"/>
    </source>
</evidence>
<accession>A0ABV9ZTZ7</accession>
<dbReference type="InterPro" id="IPR003776">
    <property type="entry name" value="YcaO-like_dom"/>
</dbReference>
<proteinExistence type="predicted"/>
<reference evidence="4" key="1">
    <citation type="journal article" date="2019" name="Int. J. Syst. Evol. Microbiol.">
        <title>The Global Catalogue of Microorganisms (GCM) 10K type strain sequencing project: providing services to taxonomists for standard genome sequencing and annotation.</title>
        <authorList>
            <consortium name="The Broad Institute Genomics Platform"/>
            <consortium name="The Broad Institute Genome Sequencing Center for Infectious Disease"/>
            <person name="Wu L."/>
            <person name="Ma J."/>
        </authorList>
    </citation>
    <scope>NUCLEOTIDE SEQUENCE [LARGE SCALE GENOMIC DNA]</scope>
    <source>
        <strain evidence="4">CGMCC 4.1641</strain>
    </source>
</reference>
<comment type="caution">
    <text evidence="3">The sequence shown here is derived from an EMBL/GenBank/DDBJ whole genome shotgun (WGS) entry which is preliminary data.</text>
</comment>
<dbReference type="RefSeq" id="WP_382038982.1">
    <property type="nucleotide sequence ID" value="NZ_JBHSKJ010000004.1"/>
</dbReference>
<dbReference type="Gene3D" id="3.40.50.720">
    <property type="entry name" value="NAD(P)-binding Rossmann-like Domain"/>
    <property type="match status" value="1"/>
</dbReference>
<name>A0ABV9ZTZ7_9ACTN</name>
<feature type="domain" description="YcaO" evidence="2">
    <location>
        <begin position="317"/>
        <end position="703"/>
    </location>
</feature>
<keyword evidence="4" id="KW-1185">Reference proteome</keyword>
<dbReference type="Gene3D" id="3.30.40.250">
    <property type="match status" value="1"/>
</dbReference>
<organism evidence="3 4">
    <name type="scientific">Streptomyces aureoversilis</name>
    <dbReference type="NCBI Taxonomy" id="67277"/>
    <lineage>
        <taxon>Bacteria</taxon>
        <taxon>Bacillati</taxon>
        <taxon>Actinomycetota</taxon>
        <taxon>Actinomycetes</taxon>
        <taxon>Kitasatosporales</taxon>
        <taxon>Streptomycetaceae</taxon>
        <taxon>Streptomyces</taxon>
    </lineage>
</organism>
<dbReference type="PANTHER" id="PTHR37809:SF1">
    <property type="entry name" value="RIBOSOMAL PROTEIN S12 METHYLTHIOTRANSFERASE ACCESSORY FACTOR YCAO"/>
    <property type="match status" value="1"/>
</dbReference>
<feature type="region of interest" description="Disordered" evidence="1">
    <location>
        <begin position="1"/>
        <end position="53"/>
    </location>
</feature>
<sequence length="703" mass="75095">MTPTDSGTARYPGVARPDLPGTTRVPGTVRPSGAAHDPGLAADGTGLSPAPPEWEHACRDIAALLRASPAGTGTPTEVAPLGVRDELAQEALPQGDLAPRVHLYGHHALVGPFPRPDGTRPGDGGVPCPRCLARRWQSVRGRALRDALELGSDTRAAGRPPYAVPFLTDALAALTAARTAVSTSHGPATNPTADTAANPADEGGPFATVHLLDLETLRVSSHLLVPDAECPDCGRRVPDSAEAAELTLQPAPKHRPGSFRVRAVSQYELPVTAFAGPVCGALGPGVVHDVTSASTSATIGCFELRSGEYLRETFWGGHADSYADSERIGVLEGLERAAGMRARGRSPQVRASLAALGGDALDPRACGLYAEEFHRANPRVVPFSPDREIPWVWGYSLRDHRPLLVPEILTYYSTPGLENRFVQESSNGCASGGSVEEAVYHGLMEVIERDAFLLAWYGRAALPEIDPRTSTDPRTRQMVDRLAMYGYEARFFDTRVTFPVPVVTAVAVRTDGGTGTLCFGAGAGLDPEAALAGGLCEIATDAVNIRGRAERDGERLRAMAADFDKVLALHDHPLVYGLPEMAPHASFLLGHRGPKLPMTELYAPGERMLPVADDLRDDVERCVAAVTGAGFDVIVVDQTLPEQRDLGLHTVCVFVPGLLPIDFGWQRQRALRMPRMLTALHAAGLRERELRADELNPAPHPFP</sequence>
<dbReference type="NCBIfam" id="TIGR03604">
    <property type="entry name" value="TOMM_cyclo_SagD"/>
    <property type="match status" value="1"/>
</dbReference>
<evidence type="ECO:0000256" key="1">
    <source>
        <dbReference type="SAM" id="MobiDB-lite"/>
    </source>
</evidence>
<evidence type="ECO:0000259" key="2">
    <source>
        <dbReference type="PROSITE" id="PS51664"/>
    </source>
</evidence>
<dbReference type="Pfam" id="PF02624">
    <property type="entry name" value="YcaO"/>
    <property type="match status" value="1"/>
</dbReference>
<dbReference type="NCBIfam" id="TIGR03882">
    <property type="entry name" value="cyclo_dehyd_2"/>
    <property type="match status" value="1"/>
</dbReference>
<dbReference type="InterPro" id="IPR027624">
    <property type="entry name" value="TOMM_cyclo_SagD"/>
</dbReference>
<dbReference type="EMBL" id="JBHSKJ010000004">
    <property type="protein sequence ID" value="MFC5144863.1"/>
    <property type="molecule type" value="Genomic_DNA"/>
</dbReference>
<evidence type="ECO:0000313" key="3">
    <source>
        <dbReference type="EMBL" id="MFC5144863.1"/>
    </source>
</evidence>